<name>A0AB33Z177_9GAMM</name>
<evidence type="ECO:0000313" key="4">
    <source>
        <dbReference type="Proteomes" id="UP000015462"/>
    </source>
</evidence>
<accession>A0AB33Z177</accession>
<dbReference type="Proteomes" id="UP000015462">
    <property type="component" value="Unassembled WGS sequence"/>
</dbReference>
<keyword evidence="1" id="KW-1133">Transmembrane helix</keyword>
<proteinExistence type="predicted"/>
<feature type="domain" description="Copper resistance protein D" evidence="2">
    <location>
        <begin position="47"/>
        <end position="147"/>
    </location>
</feature>
<dbReference type="GO" id="GO:0016020">
    <property type="term" value="C:membrane"/>
    <property type="evidence" value="ECO:0007669"/>
    <property type="project" value="InterPro"/>
</dbReference>
<protein>
    <recommendedName>
        <fullName evidence="2">Copper resistance protein D domain-containing protein</fullName>
    </recommendedName>
</protein>
<evidence type="ECO:0000259" key="2">
    <source>
        <dbReference type="Pfam" id="PF05425"/>
    </source>
</evidence>
<comment type="caution">
    <text evidence="3">The sequence shown here is derived from an EMBL/GenBank/DDBJ whole genome shotgun (WGS) entry which is preliminary data.</text>
</comment>
<feature type="transmembrane region" description="Helical" evidence="1">
    <location>
        <begin position="83"/>
        <end position="103"/>
    </location>
</feature>
<feature type="transmembrane region" description="Helical" evidence="1">
    <location>
        <begin position="47"/>
        <end position="71"/>
    </location>
</feature>
<evidence type="ECO:0000256" key="1">
    <source>
        <dbReference type="SAM" id="Phobius"/>
    </source>
</evidence>
<organism evidence="3 4">
    <name type="scientific">Cycloclasticus pugetii</name>
    <dbReference type="NCBI Taxonomy" id="34068"/>
    <lineage>
        <taxon>Bacteria</taxon>
        <taxon>Pseudomonadati</taxon>
        <taxon>Pseudomonadota</taxon>
        <taxon>Gammaproteobacteria</taxon>
        <taxon>Thiotrichales</taxon>
        <taxon>Piscirickettsiaceae</taxon>
        <taxon>Cycloclasticus</taxon>
    </lineage>
</organism>
<dbReference type="Pfam" id="PF05425">
    <property type="entry name" value="CopD"/>
    <property type="match status" value="1"/>
</dbReference>
<dbReference type="RefSeq" id="WP_016390459.1">
    <property type="nucleotide sequence ID" value="NZ_KE646808.1"/>
</dbReference>
<reference evidence="3 4" key="1">
    <citation type="journal article" date="2013" name="Genome Announc.">
        <title>Genome Sequence of the Pyrene- and Fluoranthene-Degrading Bacterium Cycloclasticus sp. Strain PY97M.</title>
        <authorList>
            <person name="Cui Z."/>
            <person name="Xu G."/>
            <person name="Li Q."/>
            <person name="Gao W."/>
            <person name="Zheng L."/>
        </authorList>
    </citation>
    <scope>NUCLEOTIDE SEQUENCE [LARGE SCALE GENOMIC DNA]</scope>
    <source>
        <strain evidence="3 4">PY97M</strain>
    </source>
</reference>
<keyword evidence="1" id="KW-0812">Transmembrane</keyword>
<feature type="transmembrane region" description="Helical" evidence="1">
    <location>
        <begin position="130"/>
        <end position="153"/>
    </location>
</feature>
<dbReference type="EMBL" id="ASHL01000005">
    <property type="protein sequence ID" value="EPD12889.1"/>
    <property type="molecule type" value="Genomic_DNA"/>
</dbReference>
<dbReference type="AlphaFoldDB" id="A0AB33Z177"/>
<evidence type="ECO:0000313" key="3">
    <source>
        <dbReference type="EMBL" id="EPD12889.1"/>
    </source>
</evidence>
<keyword evidence="4" id="KW-1185">Reference proteome</keyword>
<feature type="transmembrane region" description="Helical" evidence="1">
    <location>
        <begin position="6"/>
        <end position="27"/>
    </location>
</feature>
<gene>
    <name evidence="3" type="ORF">L196_06994</name>
</gene>
<sequence length="154" mass="17200">MISLAISLHALSSVIWVGGMFFAYLVLRPSIATQLDSPQQLSLWSTVFAKFFPWVWVCAVLLLGTGFWLIFNKFGGMKYVAPYVHLMMSMGIIMVLIFMHIFFAPTRKLKRAVTEQNWEGAAKSLGQIRLLIAINLIIGLSVIVIATAGRYMVG</sequence>
<keyword evidence="1" id="KW-0472">Membrane</keyword>
<dbReference type="InterPro" id="IPR008457">
    <property type="entry name" value="Cu-R_CopD_dom"/>
</dbReference>